<dbReference type="GO" id="GO:0005886">
    <property type="term" value="C:plasma membrane"/>
    <property type="evidence" value="ECO:0007669"/>
    <property type="project" value="UniProtKB-SubCell"/>
</dbReference>
<evidence type="ECO:0000256" key="10">
    <source>
        <dbReference type="ARBA" id="ARBA00023201"/>
    </source>
</evidence>
<feature type="transmembrane region" description="Helical" evidence="12">
    <location>
        <begin position="123"/>
        <end position="144"/>
    </location>
</feature>
<evidence type="ECO:0000256" key="5">
    <source>
        <dbReference type="ARBA" id="ARBA00022692"/>
    </source>
</evidence>
<dbReference type="Proteomes" id="UP001152320">
    <property type="component" value="Chromosome 22"/>
</dbReference>
<comment type="similarity">
    <text evidence="2 11">Belongs to the sodium:solute symporter (SSF) (TC 2.A.21) family.</text>
</comment>
<keyword evidence="8" id="KW-0406">Ion transport</keyword>
<dbReference type="EMBL" id="JAIZAY010000022">
    <property type="protein sequence ID" value="KAJ8020197.1"/>
    <property type="molecule type" value="Genomic_DNA"/>
</dbReference>
<evidence type="ECO:0000313" key="14">
    <source>
        <dbReference type="Proteomes" id="UP001152320"/>
    </source>
</evidence>
<dbReference type="NCBIfam" id="TIGR00813">
    <property type="entry name" value="sss"/>
    <property type="match status" value="1"/>
</dbReference>
<evidence type="ECO:0000256" key="12">
    <source>
        <dbReference type="SAM" id="Phobius"/>
    </source>
</evidence>
<comment type="subcellular location">
    <subcellularLocation>
        <location evidence="1">Cell membrane</location>
        <topology evidence="1">Multi-pass membrane protein</topology>
    </subcellularLocation>
</comment>
<accession>A0A9Q0YCD4</accession>
<feature type="transmembrane region" description="Helical" evidence="12">
    <location>
        <begin position="188"/>
        <end position="216"/>
    </location>
</feature>
<dbReference type="GO" id="GO:0006814">
    <property type="term" value="P:sodium ion transport"/>
    <property type="evidence" value="ECO:0007669"/>
    <property type="project" value="UniProtKB-KW"/>
</dbReference>
<keyword evidence="5 12" id="KW-0812">Transmembrane</keyword>
<feature type="transmembrane region" description="Helical" evidence="12">
    <location>
        <begin position="156"/>
        <end position="181"/>
    </location>
</feature>
<protein>
    <submittedName>
        <fullName evidence="13">Sodium-coupled monocarboxylate transporter 1</fullName>
    </submittedName>
</protein>
<evidence type="ECO:0000256" key="11">
    <source>
        <dbReference type="RuleBase" id="RU362091"/>
    </source>
</evidence>
<keyword evidence="7" id="KW-0915">Sodium</keyword>
<evidence type="ECO:0000256" key="4">
    <source>
        <dbReference type="ARBA" id="ARBA00022475"/>
    </source>
</evidence>
<dbReference type="InterPro" id="IPR051163">
    <property type="entry name" value="Sodium:Solute_Symporter_SSF"/>
</dbReference>
<gene>
    <name evidence="13" type="ORF">HOLleu_39722</name>
</gene>
<evidence type="ECO:0000256" key="8">
    <source>
        <dbReference type="ARBA" id="ARBA00023065"/>
    </source>
</evidence>
<evidence type="ECO:0000256" key="9">
    <source>
        <dbReference type="ARBA" id="ARBA00023136"/>
    </source>
</evidence>
<evidence type="ECO:0000256" key="1">
    <source>
        <dbReference type="ARBA" id="ARBA00004651"/>
    </source>
</evidence>
<proteinExistence type="inferred from homology"/>
<keyword evidence="6 12" id="KW-1133">Transmembrane helix</keyword>
<evidence type="ECO:0000256" key="7">
    <source>
        <dbReference type="ARBA" id="ARBA00023053"/>
    </source>
</evidence>
<comment type="caution">
    <text evidence="13">The sequence shown here is derived from an EMBL/GenBank/DDBJ whole genome shotgun (WGS) entry which is preliminary data.</text>
</comment>
<evidence type="ECO:0000256" key="6">
    <source>
        <dbReference type="ARBA" id="ARBA00022989"/>
    </source>
</evidence>
<dbReference type="Pfam" id="PF00474">
    <property type="entry name" value="SSF"/>
    <property type="match status" value="1"/>
</dbReference>
<evidence type="ECO:0000313" key="13">
    <source>
        <dbReference type="EMBL" id="KAJ8020197.1"/>
    </source>
</evidence>
<feature type="transmembrane region" description="Helical" evidence="12">
    <location>
        <begin position="6"/>
        <end position="28"/>
    </location>
</feature>
<dbReference type="GO" id="GO:0015293">
    <property type="term" value="F:symporter activity"/>
    <property type="evidence" value="ECO:0007669"/>
    <property type="project" value="TreeGrafter"/>
</dbReference>
<dbReference type="PROSITE" id="PS50283">
    <property type="entry name" value="NA_SOLUT_SYMP_3"/>
    <property type="match status" value="1"/>
</dbReference>
<dbReference type="InterPro" id="IPR001734">
    <property type="entry name" value="Na/solute_symporter"/>
</dbReference>
<sequence>MAYLSVIDYVILVCFLLFSALVGVYHAVRGDRQRSASEYLLANRNMHPVPVAISVVVSVLSAVTYLGTPAEVYVHGPQFWVVCLNKSMVAYLVVFSFCPVFYKLQVTSIYEYLDMRFGKVVRYVGVTINFVYLILYMGIVVYGPALALNAVTGINLAGSIIAVGIVCTFYTTIGGITAVVWTDVFQSVIMLTGFLVTIIACSVEVGGLTNVFQINIKHGRGTFFDFRPNPTIRHTFWSVFFGLGLMATSYIATNQIIVQRYLTCRSLRQSRLQQASGR</sequence>
<evidence type="ECO:0000256" key="3">
    <source>
        <dbReference type="ARBA" id="ARBA00022448"/>
    </source>
</evidence>
<evidence type="ECO:0000256" key="2">
    <source>
        <dbReference type="ARBA" id="ARBA00006434"/>
    </source>
</evidence>
<feature type="transmembrane region" description="Helical" evidence="12">
    <location>
        <begin position="49"/>
        <end position="67"/>
    </location>
</feature>
<keyword evidence="9 12" id="KW-0472">Membrane</keyword>
<organism evidence="13 14">
    <name type="scientific">Holothuria leucospilota</name>
    <name type="common">Black long sea cucumber</name>
    <name type="synonym">Mertensiothuria leucospilota</name>
    <dbReference type="NCBI Taxonomy" id="206669"/>
    <lineage>
        <taxon>Eukaryota</taxon>
        <taxon>Metazoa</taxon>
        <taxon>Echinodermata</taxon>
        <taxon>Eleutherozoa</taxon>
        <taxon>Echinozoa</taxon>
        <taxon>Holothuroidea</taxon>
        <taxon>Aspidochirotacea</taxon>
        <taxon>Aspidochirotida</taxon>
        <taxon>Holothuriidae</taxon>
        <taxon>Holothuria</taxon>
    </lineage>
</organism>
<feature type="transmembrane region" description="Helical" evidence="12">
    <location>
        <begin position="79"/>
        <end position="102"/>
    </location>
</feature>
<dbReference type="InterPro" id="IPR038377">
    <property type="entry name" value="Na/Glc_symporter_sf"/>
</dbReference>
<keyword evidence="4" id="KW-1003">Cell membrane</keyword>
<dbReference type="Gene3D" id="1.20.1730.10">
    <property type="entry name" value="Sodium/glucose cotransporter"/>
    <property type="match status" value="1"/>
</dbReference>
<keyword evidence="14" id="KW-1185">Reference proteome</keyword>
<dbReference type="OrthoDB" id="6132759at2759"/>
<keyword evidence="3" id="KW-0813">Transport</keyword>
<reference evidence="13" key="1">
    <citation type="submission" date="2021-10" db="EMBL/GenBank/DDBJ databases">
        <title>Tropical sea cucumber genome reveals ecological adaptation and Cuvierian tubules defense mechanism.</title>
        <authorList>
            <person name="Chen T."/>
        </authorList>
    </citation>
    <scope>NUCLEOTIDE SEQUENCE</scope>
    <source>
        <strain evidence="13">Nanhai2018</strain>
        <tissue evidence="13">Muscle</tissue>
    </source>
</reference>
<dbReference type="PANTHER" id="PTHR42985:SF40">
    <property type="entry name" value="LD47995P-RELATED"/>
    <property type="match status" value="1"/>
</dbReference>
<dbReference type="PANTHER" id="PTHR42985">
    <property type="entry name" value="SODIUM-COUPLED MONOCARBOXYLATE TRANSPORTER"/>
    <property type="match status" value="1"/>
</dbReference>
<feature type="transmembrane region" description="Helical" evidence="12">
    <location>
        <begin position="236"/>
        <end position="258"/>
    </location>
</feature>
<keyword evidence="10" id="KW-0739">Sodium transport</keyword>
<name>A0A9Q0YCD4_HOLLE</name>
<dbReference type="AlphaFoldDB" id="A0A9Q0YCD4"/>